<sequence>MDKIQSQPFDFSNFRQQFPFFKESQIVYLDSTATTLKPQVLLDSTLSFYRSAGSVHRSQYDYQQTQQYEQARQNVASWLNAESKECIIWTSGTTASINLVGYGLLPNLTADDHIIITQAEHHANYVSWIEFAKKNHSKLHIVELDQKHKISTPHLIQSLNSHTKLVALNLISNVTGIRQPIEQLIPLIRQAAPQALILLDVAQAILHHPIDLQQLDIDFCTFSCHKIYGPTGLGILAGKRAALEQLSPMFFGGKMVEKIENQHVTFTQLPYRLEAGTPNIAAVIGFGAVLDWLQQFDVKQMAYHSLALAQQCRQRLSTYPTCRIFSEPTSTIISFIFIGIENSDLATLLSEQNIALRSGEHCAKPYLHHLALTGTLRVSFSAYNNQNDLDRFFTALDAALSLLTD</sequence>
<dbReference type="InterPro" id="IPR015421">
    <property type="entry name" value="PyrdxlP-dep_Trfase_major"/>
</dbReference>
<dbReference type="EMBL" id="CP022011">
    <property type="protein sequence ID" value="QDJ15219.1"/>
    <property type="molecule type" value="Genomic_DNA"/>
</dbReference>
<dbReference type="Gene3D" id="3.90.1150.10">
    <property type="entry name" value="Aspartate Aminotransferase, domain 1"/>
    <property type="match status" value="1"/>
</dbReference>
<dbReference type="PANTHER" id="PTHR43586:SF8">
    <property type="entry name" value="CYSTEINE DESULFURASE 1, CHLOROPLASTIC"/>
    <property type="match status" value="1"/>
</dbReference>
<dbReference type="Gene3D" id="3.40.640.10">
    <property type="entry name" value="Type I PLP-dependent aspartate aminotransferase-like (Major domain)"/>
    <property type="match status" value="1"/>
</dbReference>
<evidence type="ECO:0000313" key="2">
    <source>
        <dbReference type="Proteomes" id="UP000955338"/>
    </source>
</evidence>
<dbReference type="AlphaFoldDB" id="A0A8D4LP54"/>
<organism evidence="1 2">
    <name type="scientific">Mergibacter septicus</name>
    <dbReference type="NCBI Taxonomy" id="221402"/>
    <lineage>
        <taxon>Bacteria</taxon>
        <taxon>Pseudomonadati</taxon>
        <taxon>Pseudomonadota</taxon>
        <taxon>Gammaproteobacteria</taxon>
        <taxon>Pasteurellales</taxon>
        <taxon>Pasteurellaceae</taxon>
        <taxon>Mergibacter</taxon>
    </lineage>
</organism>
<dbReference type="InterPro" id="IPR000192">
    <property type="entry name" value="Aminotrans_V_dom"/>
</dbReference>
<keyword evidence="2" id="KW-1185">Reference proteome</keyword>
<protein>
    <submittedName>
        <fullName evidence="1">Cysteine desulfurase</fullName>
    </submittedName>
</protein>
<reference evidence="1" key="1">
    <citation type="submission" date="2017-06" db="EMBL/GenBank/DDBJ databases">
        <title>Genome sequencing of pathogenic and non-pathogenic strains within Bisgaard taxon 40.</title>
        <authorList>
            <person name="Ladner J.T."/>
            <person name="Lovett S.P."/>
            <person name="Koroleva G."/>
            <person name="Lorch J.M."/>
        </authorList>
    </citation>
    <scope>NUCLEOTIDE SEQUENCE</scope>
    <source>
        <strain evidence="1">27576-1-I1</strain>
    </source>
</reference>
<proteinExistence type="predicted"/>
<dbReference type="RefSeq" id="WP_261920266.1">
    <property type="nucleotide sequence ID" value="NZ_CP022011.1"/>
</dbReference>
<dbReference type="PANTHER" id="PTHR43586">
    <property type="entry name" value="CYSTEINE DESULFURASE"/>
    <property type="match status" value="1"/>
</dbReference>
<dbReference type="Proteomes" id="UP000955338">
    <property type="component" value="Chromosome"/>
</dbReference>
<dbReference type="InterPro" id="IPR015422">
    <property type="entry name" value="PyrdxlP-dep_Trfase_small"/>
</dbReference>
<dbReference type="InterPro" id="IPR015424">
    <property type="entry name" value="PyrdxlP-dep_Trfase"/>
</dbReference>
<name>A0A8D4LP54_9PAST</name>
<gene>
    <name evidence="1" type="ORF">CEP48_07180</name>
</gene>
<dbReference type="Pfam" id="PF00266">
    <property type="entry name" value="Aminotran_5"/>
    <property type="match status" value="1"/>
</dbReference>
<accession>A0A8D4LP54</accession>
<evidence type="ECO:0000313" key="1">
    <source>
        <dbReference type="EMBL" id="QDJ15219.1"/>
    </source>
</evidence>
<dbReference type="SUPFAM" id="SSF53383">
    <property type="entry name" value="PLP-dependent transferases"/>
    <property type="match status" value="1"/>
</dbReference>